<dbReference type="AlphaFoldDB" id="Q7V6Q9"/>
<organism evidence="7 8">
    <name type="scientific">Prochlorococcus marinus (strain MIT 9313)</name>
    <dbReference type="NCBI Taxonomy" id="74547"/>
    <lineage>
        <taxon>Bacteria</taxon>
        <taxon>Bacillati</taxon>
        <taxon>Cyanobacteriota</taxon>
        <taxon>Cyanophyceae</taxon>
        <taxon>Synechococcales</taxon>
        <taxon>Prochlorococcaceae</taxon>
        <taxon>Prochlorococcus</taxon>
    </lineage>
</organism>
<protein>
    <submittedName>
        <fullName evidence="7">Possible MFS family transporter</fullName>
    </submittedName>
</protein>
<feature type="transmembrane region" description="Helical" evidence="5">
    <location>
        <begin position="78"/>
        <end position="96"/>
    </location>
</feature>
<name>Q7V6Q9_PROMM</name>
<feature type="transmembrane region" description="Helical" evidence="5">
    <location>
        <begin position="142"/>
        <end position="163"/>
    </location>
</feature>
<dbReference type="SUPFAM" id="SSF103473">
    <property type="entry name" value="MFS general substrate transporter"/>
    <property type="match status" value="1"/>
</dbReference>
<dbReference type="Pfam" id="PF06779">
    <property type="entry name" value="MFS_4"/>
    <property type="match status" value="1"/>
</dbReference>
<dbReference type="Gene3D" id="1.20.1250.20">
    <property type="entry name" value="MFS general substrate transporter like domains"/>
    <property type="match status" value="1"/>
</dbReference>
<evidence type="ECO:0000256" key="3">
    <source>
        <dbReference type="ARBA" id="ARBA00022989"/>
    </source>
</evidence>
<dbReference type="eggNOG" id="COG2814">
    <property type="taxonomic scope" value="Bacteria"/>
</dbReference>
<feature type="transmembrane region" description="Helical" evidence="5">
    <location>
        <begin position="287"/>
        <end position="304"/>
    </location>
</feature>
<keyword evidence="2 5" id="KW-0812">Transmembrane</keyword>
<keyword evidence="3 5" id="KW-1133">Transmembrane helix</keyword>
<dbReference type="InterPro" id="IPR036259">
    <property type="entry name" value="MFS_trans_sf"/>
</dbReference>
<feature type="transmembrane region" description="Helical" evidence="5">
    <location>
        <begin position="348"/>
        <end position="367"/>
    </location>
</feature>
<feature type="transmembrane region" description="Helical" evidence="5">
    <location>
        <begin position="12"/>
        <end position="34"/>
    </location>
</feature>
<feature type="transmembrane region" description="Helical" evidence="5">
    <location>
        <begin position="310"/>
        <end position="328"/>
    </location>
</feature>
<accession>Q7V6Q9</accession>
<evidence type="ECO:0000259" key="6">
    <source>
        <dbReference type="PROSITE" id="PS50850"/>
    </source>
</evidence>
<dbReference type="PANTHER" id="PTHR23537">
    <property type="match status" value="1"/>
</dbReference>
<evidence type="ECO:0000256" key="5">
    <source>
        <dbReference type="SAM" id="Phobius"/>
    </source>
</evidence>
<dbReference type="GO" id="GO:0005886">
    <property type="term" value="C:plasma membrane"/>
    <property type="evidence" value="ECO:0007669"/>
    <property type="project" value="UniProtKB-SubCell"/>
</dbReference>
<reference evidence="7 8" key="1">
    <citation type="journal article" date="2003" name="Nature">
        <title>Genome divergence in two Prochlorococcus ecotypes reflects oceanic niche differentiation.</title>
        <authorList>
            <person name="Rocap G."/>
            <person name="Larimer F.W."/>
            <person name="Lamerdin J.E."/>
            <person name="Malfatti S."/>
            <person name="Chain P."/>
            <person name="Ahlgren N.A."/>
            <person name="Arellano A."/>
            <person name="Coleman M."/>
            <person name="Hauser L."/>
            <person name="Hess W.R."/>
            <person name="Johnson Z.I."/>
            <person name="Land M.L."/>
            <person name="Lindell D."/>
            <person name="Post A.F."/>
            <person name="Regala W."/>
            <person name="Shah M."/>
            <person name="Shaw S.L."/>
            <person name="Steglich C."/>
            <person name="Sullivan M.B."/>
            <person name="Ting C.S."/>
            <person name="Tolonen A."/>
            <person name="Webb E.A."/>
            <person name="Zinser E.R."/>
            <person name="Chisholm S.W."/>
        </authorList>
    </citation>
    <scope>NUCLEOTIDE SEQUENCE [LARGE SCALE GENOMIC DNA]</scope>
    <source>
        <strain evidence="8">MIT 9313</strain>
    </source>
</reference>
<evidence type="ECO:0000256" key="2">
    <source>
        <dbReference type="ARBA" id="ARBA00022692"/>
    </source>
</evidence>
<dbReference type="EMBL" id="BX548175">
    <property type="protein sequence ID" value="CAE21262.1"/>
    <property type="molecule type" value="Genomic_DNA"/>
</dbReference>
<sequence>MIPDRETHLRLFDGKVIAGSCAMGIGFGLVRFDFGAIARVMVQADWFITTGIGQLAGLNLLAFLLGSFHHSLLSSHKGILRILRVSLLVIVLSFWFAAFEPDLWGQAFTRVCTGWAAGHMISGIPPLALAQSPSSQRRKNSAMVLAGGGAGALIGACSIGIFAPSSPQMAWVVLAICATALAFPVFWLLRSSIHDQLASAQSISTDISMKTPEISIGQRWRVAALLIGGGLLLGAGQVPVTLYTPMVVSQRLGLDPSVSSESLAVLGLGSWIGALVAATFPRRWATASLLPLASIIGLIGSLLFSFSDYLSTVLLATFLIGIWMWVTLSLTYDRLGELVTSPGLNRRLWALMATTAGLGYATFSFSFSNLASSNLNAVLFIGVFVIAFQFLMEIMQGRSVQ</sequence>
<dbReference type="GO" id="GO:0022857">
    <property type="term" value="F:transmembrane transporter activity"/>
    <property type="evidence" value="ECO:0007669"/>
    <property type="project" value="InterPro"/>
</dbReference>
<evidence type="ECO:0000256" key="4">
    <source>
        <dbReference type="ARBA" id="ARBA00023136"/>
    </source>
</evidence>
<dbReference type="PROSITE" id="PS50850">
    <property type="entry name" value="MFS"/>
    <property type="match status" value="1"/>
</dbReference>
<keyword evidence="8" id="KW-1185">Reference proteome</keyword>
<dbReference type="HOGENOM" id="CLU_686706_0_0_3"/>
<comment type="subcellular location">
    <subcellularLocation>
        <location evidence="1">Cell membrane</location>
        <topology evidence="1">Multi-pass membrane protein</topology>
    </subcellularLocation>
</comment>
<dbReference type="Proteomes" id="UP000001423">
    <property type="component" value="Chromosome"/>
</dbReference>
<dbReference type="InterPro" id="IPR010645">
    <property type="entry name" value="MFS_4"/>
</dbReference>
<evidence type="ECO:0000313" key="8">
    <source>
        <dbReference type="Proteomes" id="UP000001423"/>
    </source>
</evidence>
<gene>
    <name evidence="7" type="ordered locus">PMT_1087</name>
</gene>
<evidence type="ECO:0000256" key="1">
    <source>
        <dbReference type="ARBA" id="ARBA00004651"/>
    </source>
</evidence>
<feature type="transmembrane region" description="Helical" evidence="5">
    <location>
        <begin position="46"/>
        <end position="66"/>
    </location>
</feature>
<feature type="transmembrane region" description="Helical" evidence="5">
    <location>
        <begin position="373"/>
        <end position="392"/>
    </location>
</feature>
<proteinExistence type="predicted"/>
<dbReference type="PANTHER" id="PTHR23537:SF1">
    <property type="entry name" value="SUGAR TRANSPORTER"/>
    <property type="match status" value="1"/>
</dbReference>
<feature type="domain" description="Major facilitator superfamily (MFS) profile" evidence="6">
    <location>
        <begin position="12"/>
        <end position="400"/>
    </location>
</feature>
<dbReference type="KEGG" id="pmt:PMT_1087"/>
<feature type="transmembrane region" description="Helical" evidence="5">
    <location>
        <begin position="222"/>
        <end position="243"/>
    </location>
</feature>
<keyword evidence="4 5" id="KW-0472">Membrane</keyword>
<feature type="transmembrane region" description="Helical" evidence="5">
    <location>
        <begin position="169"/>
        <end position="189"/>
    </location>
</feature>
<dbReference type="InterPro" id="IPR020846">
    <property type="entry name" value="MFS_dom"/>
</dbReference>
<feature type="transmembrane region" description="Helical" evidence="5">
    <location>
        <begin position="108"/>
        <end position="130"/>
    </location>
</feature>
<evidence type="ECO:0000313" key="7">
    <source>
        <dbReference type="EMBL" id="CAE21262.1"/>
    </source>
</evidence>
<dbReference type="OrthoDB" id="559314at2"/>